<name>A0AAF0I7C3_9ENTE</name>
<organism evidence="2 3">
    <name type="scientific">Vagococcus intermedius</name>
    <dbReference type="NCBI Taxonomy" id="2991418"/>
    <lineage>
        <taxon>Bacteria</taxon>
        <taxon>Bacillati</taxon>
        <taxon>Bacillota</taxon>
        <taxon>Bacilli</taxon>
        <taxon>Lactobacillales</taxon>
        <taxon>Enterococcaceae</taxon>
        <taxon>Vagococcus</taxon>
    </lineage>
</organism>
<accession>A0AAF0I7C3</accession>
<sequence>MSLLQLFMTAFKDPRKLLFGKDKGFGKTFLYLFILSIFLMIPIGLEASKVIKTFQTEIETIATKLPDFEVKNNTLTTDKKDTGFIYQTDSFIFTFDPEGKRDASAIQGDLIGNVMGLGLLKHELVFSVTDDHLLASFLPRSLLTLPYSKFDNGLLTKSWISSQLTNSTKNIGFIVIICLVTLIPIMIDLAFNLLTISLLANIWCLLKQGTLKFSDTFKIMIYSATLPTVLATVLSFFSLSISPMMIIMFLTFMIYMRVASPTFTKTK</sequence>
<dbReference type="KEGG" id="vie:OL234_07930"/>
<protein>
    <submittedName>
        <fullName evidence="2">DUF1189 domain-containing protein</fullName>
    </submittedName>
</protein>
<feature type="transmembrane region" description="Helical" evidence="1">
    <location>
        <begin position="28"/>
        <end position="45"/>
    </location>
</feature>
<dbReference type="Proteomes" id="UP001179647">
    <property type="component" value="Chromosome"/>
</dbReference>
<keyword evidence="1" id="KW-0812">Transmembrane</keyword>
<evidence type="ECO:0000313" key="2">
    <source>
        <dbReference type="EMBL" id="WEG72901.1"/>
    </source>
</evidence>
<feature type="transmembrane region" description="Helical" evidence="1">
    <location>
        <begin position="171"/>
        <end position="199"/>
    </location>
</feature>
<evidence type="ECO:0000256" key="1">
    <source>
        <dbReference type="SAM" id="Phobius"/>
    </source>
</evidence>
<dbReference type="Pfam" id="PF06691">
    <property type="entry name" value="DUF1189"/>
    <property type="match status" value="1"/>
</dbReference>
<dbReference type="AlphaFoldDB" id="A0AAF0I7C3"/>
<proteinExistence type="predicted"/>
<evidence type="ECO:0000313" key="3">
    <source>
        <dbReference type="Proteomes" id="UP001179647"/>
    </source>
</evidence>
<gene>
    <name evidence="2" type="ORF">OL234_07930</name>
</gene>
<reference evidence="2" key="1">
    <citation type="submission" date="2022-10" db="EMBL/GenBank/DDBJ databases">
        <title>Vagococcus sp. isolated from poultry meat.</title>
        <authorList>
            <person name="Johansson P."/>
            <person name="Bjorkroth J."/>
        </authorList>
    </citation>
    <scope>NUCLEOTIDE SEQUENCE</scope>
    <source>
        <strain evidence="2">STAA11</strain>
    </source>
</reference>
<keyword evidence="1" id="KW-1133">Transmembrane helix</keyword>
<dbReference type="EMBL" id="CP110232">
    <property type="protein sequence ID" value="WEG72901.1"/>
    <property type="molecule type" value="Genomic_DNA"/>
</dbReference>
<keyword evidence="1" id="KW-0472">Membrane</keyword>
<dbReference type="InterPro" id="IPR009574">
    <property type="entry name" value="DUF1189"/>
</dbReference>
<keyword evidence="3" id="KW-1185">Reference proteome</keyword>
<feature type="transmembrane region" description="Helical" evidence="1">
    <location>
        <begin position="219"/>
        <end position="252"/>
    </location>
</feature>
<dbReference type="RefSeq" id="WP_275468704.1">
    <property type="nucleotide sequence ID" value="NZ_CP110232.1"/>
</dbReference>